<protein>
    <submittedName>
        <fullName evidence="2">Uncharacterized protein</fullName>
    </submittedName>
</protein>
<reference evidence="2" key="1">
    <citation type="submission" date="2014-09" db="EMBL/GenBank/DDBJ databases">
        <title>Genome sequence of the luminous mushroom Mycena chlorophos for searching fungal bioluminescence genes.</title>
        <authorList>
            <person name="Tanaka Y."/>
            <person name="Kasuga D."/>
            <person name="Oba Y."/>
            <person name="Hase S."/>
            <person name="Sato K."/>
            <person name="Oba Y."/>
            <person name="Sakakibara Y."/>
        </authorList>
    </citation>
    <scope>NUCLEOTIDE SEQUENCE</scope>
</reference>
<gene>
    <name evidence="2" type="ORF">MCHLO_07131</name>
</gene>
<name>A0ABQ0LFG6_MYCCL</name>
<feature type="compositionally biased region" description="Polar residues" evidence="1">
    <location>
        <begin position="76"/>
        <end position="85"/>
    </location>
</feature>
<evidence type="ECO:0000313" key="3">
    <source>
        <dbReference type="Proteomes" id="UP000815677"/>
    </source>
</evidence>
<feature type="region of interest" description="Disordered" evidence="1">
    <location>
        <begin position="23"/>
        <end position="116"/>
    </location>
</feature>
<accession>A0ABQ0LFG6</accession>
<keyword evidence="3" id="KW-1185">Reference proteome</keyword>
<feature type="compositionally biased region" description="Polar residues" evidence="1">
    <location>
        <begin position="95"/>
        <end position="106"/>
    </location>
</feature>
<dbReference type="EMBL" id="DF845960">
    <property type="protein sequence ID" value="GAT49843.1"/>
    <property type="molecule type" value="Genomic_DNA"/>
</dbReference>
<proteinExistence type="predicted"/>
<dbReference type="Proteomes" id="UP000815677">
    <property type="component" value="Unassembled WGS sequence"/>
</dbReference>
<sequence length="136" mass="14600">MRLKLTPHRSICAAPSLANQSGRICQNHTPDRLQAPTTDVYDTVPHPSPKPHIPSPTDAISLYQISPHNPTRPCLGSTTTDNAASEASHKRRTASAASPATPNLSHPHQRAAKPGLTDVGWQILPTTHLRPAPNPL</sequence>
<evidence type="ECO:0000313" key="2">
    <source>
        <dbReference type="EMBL" id="GAT49843.1"/>
    </source>
</evidence>
<organism evidence="2 3">
    <name type="scientific">Mycena chlorophos</name>
    <name type="common">Agaric fungus</name>
    <name type="synonym">Agaricus chlorophos</name>
    <dbReference type="NCBI Taxonomy" id="658473"/>
    <lineage>
        <taxon>Eukaryota</taxon>
        <taxon>Fungi</taxon>
        <taxon>Dikarya</taxon>
        <taxon>Basidiomycota</taxon>
        <taxon>Agaricomycotina</taxon>
        <taxon>Agaricomycetes</taxon>
        <taxon>Agaricomycetidae</taxon>
        <taxon>Agaricales</taxon>
        <taxon>Marasmiineae</taxon>
        <taxon>Mycenaceae</taxon>
        <taxon>Mycena</taxon>
    </lineage>
</organism>
<evidence type="ECO:0000256" key="1">
    <source>
        <dbReference type="SAM" id="MobiDB-lite"/>
    </source>
</evidence>